<dbReference type="PROSITE" id="PS50048">
    <property type="entry name" value="ZN2_CY6_FUNGAL_2"/>
    <property type="match status" value="1"/>
</dbReference>
<reference evidence="2 3" key="1">
    <citation type="submission" date="2015-06" db="EMBL/GenBank/DDBJ databases">
        <title>Survival trade-offs in plant roots during colonization by closely related pathogenic and mutualistic fungi.</title>
        <authorList>
            <person name="Hacquard S."/>
            <person name="Kracher B."/>
            <person name="Hiruma K."/>
            <person name="Weinman A."/>
            <person name="Muench P."/>
            <person name="Garrido Oter R."/>
            <person name="Ver Loren van Themaat E."/>
            <person name="Dallerey J.-F."/>
            <person name="Damm U."/>
            <person name="Henrissat B."/>
            <person name="Lespinet O."/>
            <person name="Thon M."/>
            <person name="Kemen E."/>
            <person name="McHardy A.C."/>
            <person name="Schulze-Lefert P."/>
            <person name="O'Connell R.J."/>
        </authorList>
    </citation>
    <scope>NUCLEOTIDE SEQUENCE [LARGE SCALE GENOMIC DNA]</scope>
    <source>
        <strain evidence="2 3">MAFF 238704</strain>
    </source>
</reference>
<feature type="region of interest" description="Disordered" evidence="1">
    <location>
        <begin position="1"/>
        <end position="23"/>
    </location>
</feature>
<dbReference type="PANTHER" id="PTHR47784:SF4">
    <property type="entry name" value="ZN(II)2CYS6 TRANSCRIPTION FACTOR (EUROFUNG)"/>
    <property type="match status" value="1"/>
</dbReference>
<dbReference type="GO" id="GO:0008270">
    <property type="term" value="F:zinc ion binding"/>
    <property type="evidence" value="ECO:0007669"/>
    <property type="project" value="InterPro"/>
</dbReference>
<dbReference type="Proteomes" id="UP000076584">
    <property type="component" value="Unassembled WGS sequence"/>
</dbReference>
<dbReference type="Gene3D" id="4.10.240.10">
    <property type="entry name" value="Zn(2)-C6 fungal-type DNA-binding domain"/>
    <property type="match status" value="1"/>
</dbReference>
<name>A0A161W1F3_COLIC</name>
<dbReference type="InterPro" id="IPR053157">
    <property type="entry name" value="Sterol_Uptake_Regulator"/>
</dbReference>
<dbReference type="GO" id="GO:0001228">
    <property type="term" value="F:DNA-binding transcription activator activity, RNA polymerase II-specific"/>
    <property type="evidence" value="ECO:0007669"/>
    <property type="project" value="TreeGrafter"/>
</dbReference>
<dbReference type="PANTHER" id="PTHR47784">
    <property type="entry name" value="STEROL UPTAKE CONTROL PROTEIN 2"/>
    <property type="match status" value="1"/>
</dbReference>
<dbReference type="Pfam" id="PF00172">
    <property type="entry name" value="Zn_clus"/>
    <property type="match status" value="1"/>
</dbReference>
<dbReference type="AlphaFoldDB" id="A0A161W1F3"/>
<dbReference type="SUPFAM" id="SSF57701">
    <property type="entry name" value="Zn2/Cys6 DNA-binding domain"/>
    <property type="match status" value="1"/>
</dbReference>
<dbReference type="OrthoDB" id="4937900at2759"/>
<protein>
    <submittedName>
        <fullName evidence="2">Upc2 protein</fullName>
    </submittedName>
</protein>
<dbReference type="CDD" id="cd00067">
    <property type="entry name" value="GAL4"/>
    <property type="match status" value="1"/>
</dbReference>
<dbReference type="InterPro" id="IPR036864">
    <property type="entry name" value="Zn2-C6_fun-type_DNA-bd_sf"/>
</dbReference>
<gene>
    <name evidence="2" type="ORF">CI238_01886</name>
</gene>
<feature type="compositionally biased region" description="Basic and acidic residues" evidence="1">
    <location>
        <begin position="1"/>
        <end position="10"/>
    </location>
</feature>
<evidence type="ECO:0000256" key="1">
    <source>
        <dbReference type="SAM" id="MobiDB-lite"/>
    </source>
</evidence>
<dbReference type="EMBL" id="LFIW01001807">
    <property type="protein sequence ID" value="KZL80825.1"/>
    <property type="molecule type" value="Genomic_DNA"/>
</dbReference>
<evidence type="ECO:0000313" key="3">
    <source>
        <dbReference type="Proteomes" id="UP000076584"/>
    </source>
</evidence>
<sequence length="394" mass="44480">MSKQQREQLSGRRSHRKSRNGCNGCKKRHIKCDETRPECRNCVMGERVCSYLTSGSNPSSIHPSTAYTASTPSSVASDHVLVVPRDTAEGLLCPGPTFTAAHMAFLHYAESNMSKYMALEGRVQPMIDTAVEHAHTAPYLLDQLLALSALHLSTQDVAQASSFRHQATELQTRALGLFNQAKSHISESTYMPTFLFASLLGIHVLHETLQQRQDTLSEFIDDFVKYLRLHRGVRAIITKYWQRIMQSDLKPLMYIAVLSEKMDSQTPGEETKQLREFLESSSTSSTSTEACLSALDRIQWVLDMTKQEPSRLDVGTHAVMSWPLVIPDEYIEALHQHRPEALVVLAFYAATLHEYRQYWVFGHSGSFLIHLVAKTVGSFWQDALAWPFHILAED</sequence>
<evidence type="ECO:0000313" key="2">
    <source>
        <dbReference type="EMBL" id="KZL80825.1"/>
    </source>
</evidence>
<organism evidence="2 3">
    <name type="scientific">Colletotrichum incanum</name>
    <name type="common">Soybean anthracnose fungus</name>
    <dbReference type="NCBI Taxonomy" id="1573173"/>
    <lineage>
        <taxon>Eukaryota</taxon>
        <taxon>Fungi</taxon>
        <taxon>Dikarya</taxon>
        <taxon>Ascomycota</taxon>
        <taxon>Pezizomycotina</taxon>
        <taxon>Sordariomycetes</taxon>
        <taxon>Hypocreomycetidae</taxon>
        <taxon>Glomerellales</taxon>
        <taxon>Glomerellaceae</taxon>
        <taxon>Colletotrichum</taxon>
        <taxon>Colletotrichum spaethianum species complex</taxon>
    </lineage>
</organism>
<feature type="compositionally biased region" description="Basic residues" evidence="1">
    <location>
        <begin position="12"/>
        <end position="23"/>
    </location>
</feature>
<dbReference type="STRING" id="1573173.A0A161W1F3"/>
<proteinExistence type="predicted"/>
<dbReference type="SMART" id="SM00066">
    <property type="entry name" value="GAL4"/>
    <property type="match status" value="1"/>
</dbReference>
<keyword evidence="3" id="KW-1185">Reference proteome</keyword>
<dbReference type="InterPro" id="IPR001138">
    <property type="entry name" value="Zn2Cys6_DnaBD"/>
</dbReference>
<comment type="caution">
    <text evidence="2">The sequence shown here is derived from an EMBL/GenBank/DDBJ whole genome shotgun (WGS) entry which is preliminary data.</text>
</comment>
<dbReference type="PROSITE" id="PS00463">
    <property type="entry name" value="ZN2_CY6_FUNGAL_1"/>
    <property type="match status" value="1"/>
</dbReference>
<accession>A0A161W1F3</accession>